<protein>
    <submittedName>
        <fullName evidence="1">Uncharacterized protein</fullName>
    </submittedName>
</protein>
<name>A0ABW5TTG3_9SPHI</name>
<dbReference type="EMBL" id="JBHULV010000027">
    <property type="protein sequence ID" value="MFD2731810.1"/>
    <property type="molecule type" value="Genomic_DNA"/>
</dbReference>
<comment type="caution">
    <text evidence="1">The sequence shown here is derived from an EMBL/GenBank/DDBJ whole genome shotgun (WGS) entry which is preliminary data.</text>
</comment>
<reference evidence="2" key="1">
    <citation type="journal article" date="2019" name="Int. J. Syst. Evol. Microbiol.">
        <title>The Global Catalogue of Microorganisms (GCM) 10K type strain sequencing project: providing services to taxonomists for standard genome sequencing and annotation.</title>
        <authorList>
            <consortium name="The Broad Institute Genomics Platform"/>
            <consortium name="The Broad Institute Genome Sequencing Center for Infectious Disease"/>
            <person name="Wu L."/>
            <person name="Ma J."/>
        </authorList>
    </citation>
    <scope>NUCLEOTIDE SEQUENCE [LARGE SCALE GENOMIC DNA]</scope>
    <source>
        <strain evidence="2">KCTC 42456</strain>
    </source>
</reference>
<proteinExistence type="predicted"/>
<accession>A0ABW5TTG3</accession>
<sequence>MKTVIVIAKYEAHVPDDMTVSQIQDLAEEKIREQLDCFSLYVEDYPNEEEQCPMFDLDDVMVGTETMISVGGD</sequence>
<dbReference type="RefSeq" id="WP_379043304.1">
    <property type="nucleotide sequence ID" value="NZ_JBHSKW010000031.1"/>
</dbReference>
<keyword evidence="2" id="KW-1185">Reference proteome</keyword>
<gene>
    <name evidence="1" type="ORF">ACFSSE_08830</name>
</gene>
<dbReference type="Proteomes" id="UP001597546">
    <property type="component" value="Unassembled WGS sequence"/>
</dbReference>
<evidence type="ECO:0000313" key="1">
    <source>
        <dbReference type="EMBL" id="MFD2731810.1"/>
    </source>
</evidence>
<evidence type="ECO:0000313" key="2">
    <source>
        <dbReference type="Proteomes" id="UP001597546"/>
    </source>
</evidence>
<organism evidence="1 2">
    <name type="scientific">Pedobacter alpinus</name>
    <dbReference type="NCBI Taxonomy" id="1590643"/>
    <lineage>
        <taxon>Bacteria</taxon>
        <taxon>Pseudomonadati</taxon>
        <taxon>Bacteroidota</taxon>
        <taxon>Sphingobacteriia</taxon>
        <taxon>Sphingobacteriales</taxon>
        <taxon>Sphingobacteriaceae</taxon>
        <taxon>Pedobacter</taxon>
    </lineage>
</organism>